<dbReference type="InterPro" id="IPR002016">
    <property type="entry name" value="Haem_peroxidase"/>
</dbReference>
<keyword evidence="7" id="KW-0408">Iron</keyword>
<evidence type="ECO:0000256" key="2">
    <source>
        <dbReference type="ARBA" id="ARBA00005997"/>
    </source>
</evidence>
<dbReference type="SUPFAM" id="SSF48113">
    <property type="entry name" value="Heme-dependent peroxidases"/>
    <property type="match status" value="1"/>
</dbReference>
<evidence type="ECO:0000256" key="1">
    <source>
        <dbReference type="ARBA" id="ARBA00003917"/>
    </source>
</evidence>
<evidence type="ECO:0000256" key="6">
    <source>
        <dbReference type="ARBA" id="ARBA00023002"/>
    </source>
</evidence>
<evidence type="ECO:0000256" key="4">
    <source>
        <dbReference type="ARBA" id="ARBA00022617"/>
    </source>
</evidence>
<evidence type="ECO:0000313" key="11">
    <source>
        <dbReference type="Proteomes" id="UP001465976"/>
    </source>
</evidence>
<reference evidence="10 11" key="1">
    <citation type="submission" date="2024-02" db="EMBL/GenBank/DDBJ databases">
        <title>A draft genome for the cacao thread blight pathogen Marasmius crinis-equi.</title>
        <authorList>
            <person name="Cohen S.P."/>
            <person name="Baruah I.K."/>
            <person name="Amoako-Attah I."/>
            <person name="Bukari Y."/>
            <person name="Meinhardt L.W."/>
            <person name="Bailey B.A."/>
        </authorList>
    </citation>
    <scope>NUCLEOTIDE SEQUENCE [LARGE SCALE GENOMIC DNA]</scope>
    <source>
        <strain evidence="10 11">GH-76</strain>
    </source>
</reference>
<protein>
    <recommendedName>
        <fullName evidence="8">Peroxidase</fullName>
        <ecNumber evidence="8">1.11.1.-</ecNumber>
    </recommendedName>
</protein>
<dbReference type="PANTHER" id="PTHR31356:SF53">
    <property type="entry name" value="HEME PEROXIDASE"/>
    <property type="match status" value="1"/>
</dbReference>
<organism evidence="10 11">
    <name type="scientific">Marasmius crinis-equi</name>
    <dbReference type="NCBI Taxonomy" id="585013"/>
    <lineage>
        <taxon>Eukaryota</taxon>
        <taxon>Fungi</taxon>
        <taxon>Dikarya</taxon>
        <taxon>Basidiomycota</taxon>
        <taxon>Agaricomycotina</taxon>
        <taxon>Agaricomycetes</taxon>
        <taxon>Agaricomycetidae</taxon>
        <taxon>Agaricales</taxon>
        <taxon>Marasmiineae</taxon>
        <taxon>Marasmiaceae</taxon>
        <taxon>Marasmius</taxon>
    </lineage>
</organism>
<keyword evidence="3 8" id="KW-0575">Peroxidase</keyword>
<sequence>MAADCKLRDSSTVAAQWIRAAYHDMSTHNVEDGTGGLDGSIRFELTDRPQNVGVGMFFTIAELSNFETPYVSFADLLSMAAIAGYGSCGGPSVASIPFRAGRIDAPAAGPATVPEPQQDLESHIASFKRQGFTQSEMITLVACGHTVGGVRKIDFETITPDQDFALFHGAQTYDKSVVTGYLDGTTPNPLVVSPNVTMRSDLRIFGSDGNVTMQRLAQGDTFNTECASLIERMIDTVPKEVTLTEPILPIEYKVGHTRLYPSKDSNSLVLATSLRTLDRNDKRTITLFWQGKAGEAGSIPSTSVLQLSNDGQNGFSYLGISATKYHFQLTVNSTTSPSKFWFEIDEGDGSEKKKIDNGGNGFTVGQDEVLFDPVRSQRVLDSQESFSLFTLAVKSTGKTVAMRVFEPVTGGLPIVTVIEPALDTTYPPTPGYTFLSARISIEATSVDLLVDGEVVQEFVDPIEILTRVFPNSV</sequence>
<keyword evidence="5" id="KW-0479">Metal-binding</keyword>
<dbReference type="EMBL" id="JBAHYK010003827">
    <property type="protein sequence ID" value="KAL0563179.1"/>
    <property type="molecule type" value="Genomic_DNA"/>
</dbReference>
<dbReference type="PROSITE" id="PS50873">
    <property type="entry name" value="PEROXIDASE_4"/>
    <property type="match status" value="1"/>
</dbReference>
<keyword evidence="4" id="KW-0349">Heme</keyword>
<comment type="caution">
    <text evidence="10">The sequence shown here is derived from an EMBL/GenBank/DDBJ whole genome shotgun (WGS) entry which is preliminary data.</text>
</comment>
<gene>
    <name evidence="10" type="ORF">V5O48_018897</name>
</gene>
<dbReference type="PRINTS" id="PR00459">
    <property type="entry name" value="ASPEROXIDASE"/>
</dbReference>
<dbReference type="InterPro" id="IPR010255">
    <property type="entry name" value="Haem_peroxidase_sf"/>
</dbReference>
<dbReference type="Gene3D" id="1.10.420.10">
    <property type="entry name" value="Peroxidase, domain 2"/>
    <property type="match status" value="1"/>
</dbReference>
<evidence type="ECO:0000256" key="3">
    <source>
        <dbReference type="ARBA" id="ARBA00022559"/>
    </source>
</evidence>
<evidence type="ECO:0000313" key="10">
    <source>
        <dbReference type="EMBL" id="KAL0563179.1"/>
    </source>
</evidence>
<dbReference type="PANTHER" id="PTHR31356">
    <property type="entry name" value="THYLAKOID LUMENAL 29 KDA PROTEIN, CHLOROPLASTIC-RELATED"/>
    <property type="match status" value="1"/>
</dbReference>
<evidence type="ECO:0000259" key="9">
    <source>
        <dbReference type="PROSITE" id="PS50873"/>
    </source>
</evidence>
<evidence type="ECO:0000256" key="8">
    <source>
        <dbReference type="RuleBase" id="RU363051"/>
    </source>
</evidence>
<dbReference type="Gene3D" id="1.10.520.10">
    <property type="match status" value="1"/>
</dbReference>
<dbReference type="Proteomes" id="UP001465976">
    <property type="component" value="Unassembled WGS sequence"/>
</dbReference>
<feature type="domain" description="Plant heme peroxidase family profile" evidence="9">
    <location>
        <begin position="71"/>
        <end position="233"/>
    </location>
</feature>
<dbReference type="InterPro" id="IPR002207">
    <property type="entry name" value="Peroxidase_I"/>
</dbReference>
<comment type="function">
    <text evidence="1">Destroys radicals which are normally produced within the cells and which are toxic to biological systems.</text>
</comment>
<dbReference type="Pfam" id="PF00141">
    <property type="entry name" value="peroxidase"/>
    <property type="match status" value="1"/>
</dbReference>
<name>A0ABR3EJX3_9AGAR</name>
<keyword evidence="11" id="KW-1185">Reference proteome</keyword>
<proteinExistence type="inferred from homology"/>
<keyword evidence="6 8" id="KW-0560">Oxidoreductase</keyword>
<evidence type="ECO:0000256" key="5">
    <source>
        <dbReference type="ARBA" id="ARBA00022723"/>
    </source>
</evidence>
<evidence type="ECO:0000256" key="7">
    <source>
        <dbReference type="ARBA" id="ARBA00023004"/>
    </source>
</evidence>
<dbReference type="EC" id="1.11.1.-" evidence="8"/>
<accession>A0ABR3EJX3</accession>
<dbReference type="InterPro" id="IPR044831">
    <property type="entry name" value="Ccp1-like"/>
</dbReference>
<comment type="similarity">
    <text evidence="2">Belongs to the peroxidase family. Cytochrome c peroxidase subfamily.</text>
</comment>